<dbReference type="GO" id="GO:0050661">
    <property type="term" value="F:NADP binding"/>
    <property type="evidence" value="ECO:0007669"/>
    <property type="project" value="InterPro"/>
</dbReference>
<comment type="similarity">
    <text evidence="1">Belongs to the HIBADH-related family.</text>
</comment>
<evidence type="ECO:0000256" key="2">
    <source>
        <dbReference type="ARBA" id="ARBA00023002"/>
    </source>
</evidence>
<dbReference type="InterPro" id="IPR013328">
    <property type="entry name" value="6PGD_dom2"/>
</dbReference>
<dbReference type="RefSeq" id="WP_345416914.1">
    <property type="nucleotide sequence ID" value="NZ_AP031496.1"/>
</dbReference>
<dbReference type="GO" id="GO:0016054">
    <property type="term" value="P:organic acid catabolic process"/>
    <property type="evidence" value="ECO:0007669"/>
    <property type="project" value="UniProtKB-ARBA"/>
</dbReference>
<dbReference type="Gene3D" id="1.10.1040.10">
    <property type="entry name" value="N-(1-d-carboxylethyl)-l-norvaline Dehydrogenase, domain 2"/>
    <property type="match status" value="1"/>
</dbReference>
<dbReference type="Proteomes" id="UP001409585">
    <property type="component" value="Unassembled WGS sequence"/>
</dbReference>
<dbReference type="InterPro" id="IPR008927">
    <property type="entry name" value="6-PGluconate_DH-like_C_sf"/>
</dbReference>
<dbReference type="InterPro" id="IPR006115">
    <property type="entry name" value="6PGDH_NADP-bd"/>
</dbReference>
<evidence type="ECO:0000313" key="7">
    <source>
        <dbReference type="EMBL" id="GAA4932497.1"/>
    </source>
</evidence>
<dbReference type="InterPro" id="IPR036291">
    <property type="entry name" value="NAD(P)-bd_dom_sf"/>
</dbReference>
<dbReference type="InterPro" id="IPR029154">
    <property type="entry name" value="HIBADH-like_NADP-bd"/>
</dbReference>
<name>A0AAV3TXV6_9ALTE</name>
<dbReference type="PANTHER" id="PTHR43060">
    <property type="entry name" value="3-HYDROXYISOBUTYRATE DEHYDROGENASE-LIKE 1, MITOCHONDRIAL-RELATED"/>
    <property type="match status" value="1"/>
</dbReference>
<dbReference type="InterPro" id="IPR002204">
    <property type="entry name" value="3-OH-isobutyrate_DH-rel_CS"/>
</dbReference>
<evidence type="ECO:0000256" key="4">
    <source>
        <dbReference type="PIRSR" id="PIRSR000103-1"/>
    </source>
</evidence>
<dbReference type="Pfam" id="PF14833">
    <property type="entry name" value="NAD_binding_11"/>
    <property type="match status" value="1"/>
</dbReference>
<keyword evidence="8" id="KW-1185">Reference proteome</keyword>
<dbReference type="SUPFAM" id="SSF48179">
    <property type="entry name" value="6-phosphogluconate dehydrogenase C-terminal domain-like"/>
    <property type="match status" value="1"/>
</dbReference>
<comment type="caution">
    <text evidence="7">The sequence shown here is derived from an EMBL/GenBank/DDBJ whole genome shotgun (WGS) entry which is preliminary data.</text>
</comment>
<evidence type="ECO:0000259" key="6">
    <source>
        <dbReference type="Pfam" id="PF14833"/>
    </source>
</evidence>
<evidence type="ECO:0000313" key="8">
    <source>
        <dbReference type="Proteomes" id="UP001409585"/>
    </source>
</evidence>
<keyword evidence="3" id="KW-0520">NAD</keyword>
<organism evidence="7 8">
    <name type="scientific">Halioxenophilus aromaticivorans</name>
    <dbReference type="NCBI Taxonomy" id="1306992"/>
    <lineage>
        <taxon>Bacteria</taxon>
        <taxon>Pseudomonadati</taxon>
        <taxon>Pseudomonadota</taxon>
        <taxon>Gammaproteobacteria</taxon>
        <taxon>Alteromonadales</taxon>
        <taxon>Alteromonadaceae</taxon>
        <taxon>Halioxenophilus</taxon>
    </lineage>
</organism>
<dbReference type="PROSITE" id="PS00895">
    <property type="entry name" value="3_HYDROXYISOBUT_DH"/>
    <property type="match status" value="1"/>
</dbReference>
<dbReference type="GO" id="GO:0051287">
    <property type="term" value="F:NAD binding"/>
    <property type="evidence" value="ECO:0007669"/>
    <property type="project" value="InterPro"/>
</dbReference>
<dbReference type="GO" id="GO:0016491">
    <property type="term" value="F:oxidoreductase activity"/>
    <property type="evidence" value="ECO:0007669"/>
    <property type="project" value="UniProtKB-KW"/>
</dbReference>
<feature type="domain" description="3-hydroxyisobutyrate dehydrogenase-like NAD-binding" evidence="6">
    <location>
        <begin position="162"/>
        <end position="245"/>
    </location>
</feature>
<dbReference type="EMBL" id="BAABLX010000004">
    <property type="protein sequence ID" value="GAA4932497.1"/>
    <property type="molecule type" value="Genomic_DNA"/>
</dbReference>
<dbReference type="SUPFAM" id="SSF51735">
    <property type="entry name" value="NAD(P)-binding Rossmann-fold domains"/>
    <property type="match status" value="1"/>
</dbReference>
<dbReference type="Pfam" id="PF03446">
    <property type="entry name" value="NAD_binding_2"/>
    <property type="match status" value="1"/>
</dbReference>
<feature type="domain" description="6-phosphogluconate dehydrogenase NADP-binding" evidence="5">
    <location>
        <begin position="5"/>
        <end position="159"/>
    </location>
</feature>
<accession>A0AAV3TXV6</accession>
<feature type="active site" evidence="4">
    <location>
        <position position="168"/>
    </location>
</feature>
<dbReference type="AlphaFoldDB" id="A0AAV3TXV6"/>
<sequence>MARWGFIGLGSQGGPMAQRMIETDNEVWLWARRAESLALYKNTDACFATTIKQLGQAVEHCGVCVVDDAGVDEVCRQLIPAMKPGSSIAIHSTVNPMLCQHLAEQAKEQGVLLVDAPVSGGGEAAADGTLTVMMGGEQAAVDLVTPVLRCFAGLVVHLGEVGSGQLAKLVNNNLMAANLALANHALSVAEALNLKQEAFSNLVKVSSGRSFAFDVRARMPNPQAFHHGAQLLAKDVRLLATAAGDNADYQAIKQTADAFLEQALQQ</sequence>
<dbReference type="InterPro" id="IPR015815">
    <property type="entry name" value="HIBADH-related"/>
</dbReference>
<dbReference type="Gene3D" id="3.40.50.720">
    <property type="entry name" value="NAD(P)-binding Rossmann-like Domain"/>
    <property type="match status" value="1"/>
</dbReference>
<evidence type="ECO:0000259" key="5">
    <source>
        <dbReference type="Pfam" id="PF03446"/>
    </source>
</evidence>
<reference evidence="8" key="1">
    <citation type="journal article" date="2019" name="Int. J. Syst. Evol. Microbiol.">
        <title>The Global Catalogue of Microorganisms (GCM) 10K type strain sequencing project: providing services to taxonomists for standard genome sequencing and annotation.</title>
        <authorList>
            <consortium name="The Broad Institute Genomics Platform"/>
            <consortium name="The Broad Institute Genome Sequencing Center for Infectious Disease"/>
            <person name="Wu L."/>
            <person name="Ma J."/>
        </authorList>
    </citation>
    <scope>NUCLEOTIDE SEQUENCE [LARGE SCALE GENOMIC DNA]</scope>
    <source>
        <strain evidence="8">JCM 19134</strain>
    </source>
</reference>
<keyword evidence="2" id="KW-0560">Oxidoreductase</keyword>
<protein>
    <submittedName>
        <fullName evidence="7">NAD(P)-dependent oxidoreductase</fullName>
    </submittedName>
</protein>
<gene>
    <name evidence="7" type="ORF">GCM10025791_06310</name>
</gene>
<evidence type="ECO:0000256" key="1">
    <source>
        <dbReference type="ARBA" id="ARBA00009080"/>
    </source>
</evidence>
<dbReference type="PANTHER" id="PTHR43060:SF15">
    <property type="entry name" value="3-HYDROXYISOBUTYRATE DEHYDROGENASE-LIKE 1, MITOCHONDRIAL-RELATED"/>
    <property type="match status" value="1"/>
</dbReference>
<proteinExistence type="inferred from homology"/>
<evidence type="ECO:0000256" key="3">
    <source>
        <dbReference type="ARBA" id="ARBA00023027"/>
    </source>
</evidence>
<dbReference type="PIRSF" id="PIRSF000103">
    <property type="entry name" value="HIBADH"/>
    <property type="match status" value="1"/>
</dbReference>